<dbReference type="Pfam" id="PF05651">
    <property type="entry name" value="Diacid_rec"/>
    <property type="match status" value="1"/>
</dbReference>
<reference evidence="5 6" key="1">
    <citation type="journal article" date="2019" name="Syst. Appl. Microbiol.">
        <title>Characterization of Bifidobacterium species in feaces of the Egyptian fruit bat: Description of B. vespertilionis sp. nov. and B. rousetti sp. nov.</title>
        <authorList>
            <person name="Modesto M."/>
            <person name="Satti M."/>
            <person name="Watanabe K."/>
            <person name="Puglisi E."/>
            <person name="Morelli L."/>
            <person name="Huang C.-H."/>
            <person name="Liou J.-S."/>
            <person name="Miyashita M."/>
            <person name="Tamura T."/>
            <person name="Saito S."/>
            <person name="Mori K."/>
            <person name="Huang L."/>
            <person name="Sciavilla P."/>
            <person name="Sandri C."/>
            <person name="Spiezio C."/>
            <person name="Vitali F."/>
            <person name="Cavalieri D."/>
            <person name="Perpetuini G."/>
            <person name="Tofalo R."/>
            <person name="Bonetti A."/>
            <person name="Arita M."/>
            <person name="Mattarelli P."/>
        </authorList>
    </citation>
    <scope>NUCLEOTIDE SEQUENCE [LARGE SCALE GENOMIC DNA]</scope>
    <source>
        <strain evidence="5 6">RST7</strain>
    </source>
</reference>
<dbReference type="InterPro" id="IPR042070">
    <property type="entry name" value="PucR_C-HTH_sf"/>
</dbReference>
<dbReference type="RefSeq" id="WP_150381953.1">
    <property type="nucleotide sequence ID" value="NZ_RZUI01000016.1"/>
</dbReference>
<feature type="domain" description="CdaR GGDEF-like" evidence="4">
    <location>
        <begin position="154"/>
        <end position="267"/>
    </location>
</feature>
<evidence type="ECO:0000256" key="1">
    <source>
        <dbReference type="ARBA" id="ARBA00006754"/>
    </source>
</evidence>
<sequence length="384" mass="43023">MEQQNAGVLMDIDPQIAETIVANIKGVIQHEINLFDTSGTIIASTDKTRVGTAHDGARLAVTSKQTVSIDNDRQFEGAKRGINVPVLFNGSVIAVIGITGERAEVEPFGNVIKKMTEILIRENLEQITRFDQRMMTANLINMLTLRQYDAGFVHYLASALNIDLAQRRRAVVGRFVGAGSAISATDSLHAIFLTRCAPLRNSMFSVTAKEACLFVSDDDADGLTDFLRTVQDDISKAFHRQMSFGIGRLADTADTYCNSYDEACRTVDWLLFSQQKSISEYDDLDYGMFVSSVPEEDARRFVSHVFEGLDDHDIDDFQTTFDAYTRHNGSIIHAAEDLFLHKNTLQNRLNKIARMTGYNPRILQDYSVLDTAFKLRSYLAFRKT</sequence>
<feature type="domain" description="PucR C-terminal helix-turn-helix" evidence="3">
    <location>
        <begin position="319"/>
        <end position="374"/>
    </location>
</feature>
<dbReference type="InterPro" id="IPR041522">
    <property type="entry name" value="CdaR_GGDEF"/>
</dbReference>
<proteinExistence type="inferred from homology"/>
<dbReference type="InterPro" id="IPR008599">
    <property type="entry name" value="Diacid_rec"/>
</dbReference>
<comment type="similarity">
    <text evidence="1">Belongs to the CdaR family.</text>
</comment>
<dbReference type="PANTHER" id="PTHR33744:SF16">
    <property type="entry name" value="CARBOHYDRATE DIACID REGULATOR"/>
    <property type="match status" value="1"/>
</dbReference>
<feature type="domain" description="Putative sugar diacid recognition" evidence="2">
    <location>
        <begin position="12"/>
        <end position="140"/>
    </location>
</feature>
<evidence type="ECO:0000259" key="3">
    <source>
        <dbReference type="Pfam" id="PF13556"/>
    </source>
</evidence>
<dbReference type="AlphaFoldDB" id="A0A5M9ZJV8"/>
<evidence type="ECO:0000313" key="6">
    <source>
        <dbReference type="Proteomes" id="UP000412028"/>
    </source>
</evidence>
<comment type="caution">
    <text evidence="5">The sequence shown here is derived from an EMBL/GenBank/DDBJ whole genome shotgun (WGS) entry which is preliminary data.</text>
</comment>
<dbReference type="Pfam" id="PF17853">
    <property type="entry name" value="GGDEF_2"/>
    <property type="match status" value="1"/>
</dbReference>
<dbReference type="Gene3D" id="1.10.10.2840">
    <property type="entry name" value="PucR C-terminal helix-turn-helix domain"/>
    <property type="match status" value="1"/>
</dbReference>
<accession>A0A5M9ZJV8</accession>
<protein>
    <recommendedName>
        <fullName evidence="7">Sugar diacid recognition</fullName>
    </recommendedName>
</protein>
<evidence type="ECO:0000259" key="2">
    <source>
        <dbReference type="Pfam" id="PF05651"/>
    </source>
</evidence>
<dbReference type="EMBL" id="RZUI01000016">
    <property type="protein sequence ID" value="KAA8827860.1"/>
    <property type="molecule type" value="Genomic_DNA"/>
</dbReference>
<name>A0A5M9ZJV8_9BIFI</name>
<organism evidence="5 6">
    <name type="scientific">Bifidobacterium tissieri</name>
    <dbReference type="NCBI Taxonomy" id="1630162"/>
    <lineage>
        <taxon>Bacteria</taxon>
        <taxon>Bacillati</taxon>
        <taxon>Actinomycetota</taxon>
        <taxon>Actinomycetes</taxon>
        <taxon>Bifidobacteriales</taxon>
        <taxon>Bifidobacteriaceae</taxon>
        <taxon>Bifidobacterium</taxon>
    </lineage>
</organism>
<evidence type="ECO:0008006" key="7">
    <source>
        <dbReference type="Google" id="ProtNLM"/>
    </source>
</evidence>
<dbReference type="Proteomes" id="UP000412028">
    <property type="component" value="Unassembled WGS sequence"/>
</dbReference>
<evidence type="ECO:0000313" key="5">
    <source>
        <dbReference type="EMBL" id="KAA8827860.1"/>
    </source>
</evidence>
<dbReference type="PANTHER" id="PTHR33744">
    <property type="entry name" value="CARBOHYDRATE DIACID REGULATOR"/>
    <property type="match status" value="1"/>
</dbReference>
<dbReference type="InterPro" id="IPR051448">
    <property type="entry name" value="CdaR-like_regulators"/>
</dbReference>
<gene>
    <name evidence="5" type="ORF">EMO89_09965</name>
</gene>
<dbReference type="InterPro" id="IPR025736">
    <property type="entry name" value="PucR_C-HTH_dom"/>
</dbReference>
<dbReference type="OrthoDB" id="3196285at2"/>
<evidence type="ECO:0000259" key="4">
    <source>
        <dbReference type="Pfam" id="PF17853"/>
    </source>
</evidence>
<dbReference type="Pfam" id="PF13556">
    <property type="entry name" value="HTH_30"/>
    <property type="match status" value="1"/>
</dbReference>